<feature type="transmembrane region" description="Helical" evidence="6">
    <location>
        <begin position="202"/>
        <end position="235"/>
    </location>
</feature>
<feature type="transmembrane region" description="Helical" evidence="6">
    <location>
        <begin position="346"/>
        <end position="368"/>
    </location>
</feature>
<keyword evidence="9" id="KW-1185">Reference proteome</keyword>
<dbReference type="InterPro" id="IPR020846">
    <property type="entry name" value="MFS_dom"/>
</dbReference>
<evidence type="ECO:0000256" key="6">
    <source>
        <dbReference type="SAM" id="Phobius"/>
    </source>
</evidence>
<organism evidence="8 9">
    <name type="scientific">Pseudonocardia cypriaca</name>
    <dbReference type="NCBI Taxonomy" id="882449"/>
    <lineage>
        <taxon>Bacteria</taxon>
        <taxon>Bacillati</taxon>
        <taxon>Actinomycetota</taxon>
        <taxon>Actinomycetes</taxon>
        <taxon>Pseudonocardiales</taxon>
        <taxon>Pseudonocardiaceae</taxon>
        <taxon>Pseudonocardia</taxon>
    </lineage>
</organism>
<dbReference type="PROSITE" id="PS50850">
    <property type="entry name" value="MFS"/>
    <property type="match status" value="1"/>
</dbReference>
<sequence>MSRAVAADARRQGRVALPWLALLAGPLSFGITAPALVLGDIAAALGTTAGTAATLVTAFGWGIAVGSPLAGRVIARLGVRRALAVSSALVVAGALLVLASAALPAVVLVVAGCALQALGSVGLTVTAVGLAAGPVAMGTVSGALASFGAVAPLVGTQVAAALGWRVALVLPLLSLLAVPAALRGAQPPVAGGPRDPLGVTLLVLAVSALALLTALPAAGATVAAAVAAGAGIWLARHARRHPGGIVPASVPRSGRFLLACATAFGLAVVNFAIIYATPPVLAATTGWGADQLGSALLGPYLAGGLLALVLVPVTAGLRYPVLTLMLVATSLAAALLAATGGAPAPLFTAMLLGSVAAATGQGALGLRAGAAVPPPDREPALSLFTLCYLLGAAFGPAIAVAVG</sequence>
<evidence type="ECO:0000259" key="7">
    <source>
        <dbReference type="PROSITE" id="PS50850"/>
    </source>
</evidence>
<feature type="transmembrane region" description="Helical" evidence="6">
    <location>
        <begin position="256"/>
        <end position="276"/>
    </location>
</feature>
<accession>A0A543GCA8</accession>
<dbReference type="InterPro" id="IPR036259">
    <property type="entry name" value="MFS_trans_sf"/>
</dbReference>
<feature type="transmembrane region" description="Helical" evidence="6">
    <location>
        <begin position="380"/>
        <end position="402"/>
    </location>
</feature>
<dbReference type="EMBL" id="VFPH01000001">
    <property type="protein sequence ID" value="TQM43723.1"/>
    <property type="molecule type" value="Genomic_DNA"/>
</dbReference>
<evidence type="ECO:0000313" key="9">
    <source>
        <dbReference type="Proteomes" id="UP000319818"/>
    </source>
</evidence>
<feature type="transmembrane region" description="Helical" evidence="6">
    <location>
        <begin position="49"/>
        <end position="70"/>
    </location>
</feature>
<keyword evidence="3 6" id="KW-0812">Transmembrane</keyword>
<dbReference type="Gene3D" id="1.20.1250.20">
    <property type="entry name" value="MFS general substrate transporter like domains"/>
    <property type="match status" value="1"/>
</dbReference>
<dbReference type="OrthoDB" id="3679026at2"/>
<comment type="subcellular location">
    <subcellularLocation>
        <location evidence="1">Cell inner membrane</location>
        <topology evidence="1">Multi-pass membrane protein</topology>
    </subcellularLocation>
</comment>
<keyword evidence="4 6" id="KW-1133">Transmembrane helix</keyword>
<feature type="transmembrane region" description="Helical" evidence="6">
    <location>
        <begin position="162"/>
        <end position="182"/>
    </location>
</feature>
<name>A0A543GCA8_9PSEU</name>
<evidence type="ECO:0000256" key="2">
    <source>
        <dbReference type="ARBA" id="ARBA00022448"/>
    </source>
</evidence>
<evidence type="ECO:0000256" key="1">
    <source>
        <dbReference type="ARBA" id="ARBA00004429"/>
    </source>
</evidence>
<dbReference type="AlphaFoldDB" id="A0A543GCA8"/>
<evidence type="ECO:0000256" key="5">
    <source>
        <dbReference type="ARBA" id="ARBA00023136"/>
    </source>
</evidence>
<evidence type="ECO:0000256" key="4">
    <source>
        <dbReference type="ARBA" id="ARBA00022989"/>
    </source>
</evidence>
<feature type="transmembrane region" description="Helical" evidence="6">
    <location>
        <begin position="123"/>
        <end position="150"/>
    </location>
</feature>
<evidence type="ECO:0000256" key="3">
    <source>
        <dbReference type="ARBA" id="ARBA00022692"/>
    </source>
</evidence>
<keyword evidence="5 6" id="KW-0472">Membrane</keyword>
<proteinExistence type="predicted"/>
<dbReference type="Proteomes" id="UP000319818">
    <property type="component" value="Unassembled WGS sequence"/>
</dbReference>
<gene>
    <name evidence="8" type="ORF">FB388_1073</name>
</gene>
<comment type="caution">
    <text evidence="8">The sequence shown here is derived from an EMBL/GenBank/DDBJ whole genome shotgun (WGS) entry which is preliminary data.</text>
</comment>
<reference evidence="8 9" key="1">
    <citation type="submission" date="2019-06" db="EMBL/GenBank/DDBJ databases">
        <title>Sequencing the genomes of 1000 actinobacteria strains.</title>
        <authorList>
            <person name="Klenk H.-P."/>
        </authorList>
    </citation>
    <scope>NUCLEOTIDE SEQUENCE [LARGE SCALE GENOMIC DNA]</scope>
    <source>
        <strain evidence="8 9">DSM 45511</strain>
    </source>
</reference>
<evidence type="ECO:0000313" key="8">
    <source>
        <dbReference type="EMBL" id="TQM43723.1"/>
    </source>
</evidence>
<keyword evidence="2" id="KW-0813">Transport</keyword>
<feature type="transmembrane region" description="Helical" evidence="6">
    <location>
        <begin position="321"/>
        <end position="340"/>
    </location>
</feature>
<dbReference type="PANTHER" id="PTHR23501:SF191">
    <property type="entry name" value="VACUOLAR BASIC AMINO ACID TRANSPORTER 4"/>
    <property type="match status" value="1"/>
</dbReference>
<dbReference type="RefSeq" id="WP_142097672.1">
    <property type="nucleotide sequence ID" value="NZ_VFPH01000001.1"/>
</dbReference>
<dbReference type="PANTHER" id="PTHR23501">
    <property type="entry name" value="MAJOR FACILITATOR SUPERFAMILY"/>
    <property type="match status" value="1"/>
</dbReference>
<protein>
    <recommendedName>
        <fullName evidence="7">Major facilitator superfamily (MFS) profile domain-containing protein</fullName>
    </recommendedName>
</protein>
<dbReference type="GO" id="GO:0022857">
    <property type="term" value="F:transmembrane transporter activity"/>
    <property type="evidence" value="ECO:0007669"/>
    <property type="project" value="InterPro"/>
</dbReference>
<dbReference type="SUPFAM" id="SSF103473">
    <property type="entry name" value="MFS general substrate transporter"/>
    <property type="match status" value="1"/>
</dbReference>
<feature type="transmembrane region" description="Helical" evidence="6">
    <location>
        <begin position="82"/>
        <end position="111"/>
    </location>
</feature>
<dbReference type="GO" id="GO:0005886">
    <property type="term" value="C:plasma membrane"/>
    <property type="evidence" value="ECO:0007669"/>
    <property type="project" value="UniProtKB-SubCell"/>
</dbReference>
<feature type="domain" description="Major facilitator superfamily (MFS) profile" evidence="7">
    <location>
        <begin position="14"/>
        <end position="403"/>
    </location>
</feature>
<feature type="transmembrane region" description="Helical" evidence="6">
    <location>
        <begin position="296"/>
        <end position="314"/>
    </location>
</feature>